<organism evidence="1 2">
    <name type="scientific">Silurus meridionalis</name>
    <name type="common">Southern catfish</name>
    <name type="synonym">Silurus soldatovi meridionalis</name>
    <dbReference type="NCBI Taxonomy" id="175797"/>
    <lineage>
        <taxon>Eukaryota</taxon>
        <taxon>Metazoa</taxon>
        <taxon>Chordata</taxon>
        <taxon>Craniata</taxon>
        <taxon>Vertebrata</taxon>
        <taxon>Euteleostomi</taxon>
        <taxon>Actinopterygii</taxon>
        <taxon>Neopterygii</taxon>
        <taxon>Teleostei</taxon>
        <taxon>Ostariophysi</taxon>
        <taxon>Siluriformes</taxon>
        <taxon>Siluridae</taxon>
        <taxon>Silurus</taxon>
    </lineage>
</organism>
<reference evidence="1" key="1">
    <citation type="submission" date="2020-08" db="EMBL/GenBank/DDBJ databases">
        <title>Chromosome-level assembly of Southern catfish (Silurus meridionalis) provides insights into visual adaptation to the nocturnal and benthic lifestyles.</title>
        <authorList>
            <person name="Zhang Y."/>
            <person name="Wang D."/>
            <person name="Peng Z."/>
        </authorList>
    </citation>
    <scope>NUCLEOTIDE SEQUENCE</scope>
    <source>
        <strain evidence="1">SWU-2019-XX</strain>
        <tissue evidence="1">Muscle</tissue>
    </source>
</reference>
<sequence>MSYQPSLLANISHMMKQTSLRCLYGYKQSLGENEKFLVNTNCSIICLLQHFRSKLGLTETGRFDGTYVSITPHVANPDSALQGVLQNQAVRLEQTRRKNLHALRGRKVSVQTKKQSVRFYNPASK</sequence>
<comment type="caution">
    <text evidence="1">The sequence shown here is derived from an EMBL/GenBank/DDBJ whole genome shotgun (WGS) entry which is preliminary data.</text>
</comment>
<dbReference type="InterPro" id="IPR039471">
    <property type="entry name" value="CXorf65-like"/>
</dbReference>
<name>A0A8T0BM88_SILME</name>
<evidence type="ECO:0000313" key="2">
    <source>
        <dbReference type="Proteomes" id="UP000606274"/>
    </source>
</evidence>
<dbReference type="AlphaFoldDB" id="A0A8T0BM88"/>
<protein>
    <submittedName>
        <fullName evidence="1">Uncharacterized protein</fullName>
    </submittedName>
</protein>
<gene>
    <name evidence="1" type="ORF">HF521_018561</name>
</gene>
<evidence type="ECO:0000313" key="1">
    <source>
        <dbReference type="EMBL" id="KAF7707343.1"/>
    </source>
</evidence>
<dbReference type="Pfam" id="PF15874">
    <property type="entry name" value="Il2rg"/>
    <property type="match status" value="1"/>
</dbReference>
<dbReference type="Proteomes" id="UP000606274">
    <property type="component" value="Unassembled WGS sequence"/>
</dbReference>
<proteinExistence type="predicted"/>
<dbReference type="EMBL" id="JABFDY010000005">
    <property type="protein sequence ID" value="KAF7707343.1"/>
    <property type="molecule type" value="Genomic_DNA"/>
</dbReference>
<accession>A0A8T0BM88</accession>
<keyword evidence="2" id="KW-1185">Reference proteome</keyword>